<reference evidence="1 2" key="1">
    <citation type="journal article" date="2016" name="Nat. Commun.">
        <title>Thousands of microbial genomes shed light on interconnected biogeochemical processes in an aquifer system.</title>
        <authorList>
            <person name="Anantharaman K."/>
            <person name="Brown C.T."/>
            <person name="Hug L.A."/>
            <person name="Sharon I."/>
            <person name="Castelle C.J."/>
            <person name="Probst A.J."/>
            <person name="Thomas B.C."/>
            <person name="Singh A."/>
            <person name="Wilkins M.J."/>
            <person name="Karaoz U."/>
            <person name="Brodie E.L."/>
            <person name="Williams K.H."/>
            <person name="Hubbard S.S."/>
            <person name="Banfield J.F."/>
        </authorList>
    </citation>
    <scope>NUCLEOTIDE SEQUENCE [LARGE SCALE GENOMIC DNA]</scope>
</reference>
<dbReference type="Proteomes" id="UP000179047">
    <property type="component" value="Unassembled WGS sequence"/>
</dbReference>
<gene>
    <name evidence="1" type="ORF">A3A33_04410</name>
</gene>
<organism evidence="1 2">
    <name type="scientific">Candidatus Yanofskybacteria bacterium RIFCSPLOWO2_01_FULL_49_25</name>
    <dbReference type="NCBI Taxonomy" id="1802701"/>
    <lineage>
        <taxon>Bacteria</taxon>
        <taxon>Candidatus Yanofskyibacteriota</taxon>
    </lineage>
</organism>
<dbReference type="Gene3D" id="1.10.1270.10">
    <property type="entry name" value="TrpR-like"/>
    <property type="match status" value="1"/>
</dbReference>
<dbReference type="PANTHER" id="PTHR40080">
    <property type="entry name" value="LMO1763 PROTEIN"/>
    <property type="match status" value="1"/>
</dbReference>
<sequence>MKKWDNNNTRDLMKTIIKLKTADEAKRFFRDLLTEEELMEFGNRWKAARLLARGVSYTKIEDATRLSSATIARVSRWLNRGMDGYKLMLNRVANHHHNSSPAGKGLS</sequence>
<dbReference type="PANTHER" id="PTHR40080:SF1">
    <property type="entry name" value="TRPR-LIKE PROTEIN YERC_YECD"/>
    <property type="match status" value="1"/>
</dbReference>
<dbReference type="PIRSF" id="PIRSF012508">
    <property type="entry name" value="YerC"/>
    <property type="match status" value="1"/>
</dbReference>
<accession>A0A1F8GWC3</accession>
<dbReference type="InterPro" id="IPR000831">
    <property type="entry name" value="Trp_repress"/>
</dbReference>
<dbReference type="AlphaFoldDB" id="A0A1F8GWC3"/>
<evidence type="ECO:0000313" key="2">
    <source>
        <dbReference type="Proteomes" id="UP000179047"/>
    </source>
</evidence>
<dbReference type="GO" id="GO:0043565">
    <property type="term" value="F:sequence-specific DNA binding"/>
    <property type="evidence" value="ECO:0007669"/>
    <property type="project" value="InterPro"/>
</dbReference>
<comment type="caution">
    <text evidence="1">The sequence shown here is derived from an EMBL/GenBank/DDBJ whole genome shotgun (WGS) entry which is preliminary data.</text>
</comment>
<dbReference type="SUPFAM" id="SSF48295">
    <property type="entry name" value="TrpR-like"/>
    <property type="match status" value="1"/>
</dbReference>
<dbReference type="GO" id="GO:0003700">
    <property type="term" value="F:DNA-binding transcription factor activity"/>
    <property type="evidence" value="ECO:0007669"/>
    <property type="project" value="InterPro"/>
</dbReference>
<proteinExistence type="predicted"/>
<dbReference type="NCBIfam" id="TIGR02531">
    <property type="entry name" value="yecD_yerC"/>
    <property type="match status" value="1"/>
</dbReference>
<dbReference type="InterPro" id="IPR010921">
    <property type="entry name" value="Trp_repressor/repl_initiator"/>
</dbReference>
<dbReference type="Pfam" id="PF01371">
    <property type="entry name" value="Trp_repressor"/>
    <property type="match status" value="1"/>
</dbReference>
<protein>
    <recommendedName>
        <fullName evidence="3">TrpR, YerC/YecD</fullName>
    </recommendedName>
</protein>
<dbReference type="EMBL" id="MGKP01000003">
    <property type="protein sequence ID" value="OGN29705.1"/>
    <property type="molecule type" value="Genomic_DNA"/>
</dbReference>
<name>A0A1F8GWC3_9BACT</name>
<evidence type="ECO:0008006" key="3">
    <source>
        <dbReference type="Google" id="ProtNLM"/>
    </source>
</evidence>
<dbReference type="InterPro" id="IPR038116">
    <property type="entry name" value="TrpR-like_sf"/>
</dbReference>
<evidence type="ECO:0000313" key="1">
    <source>
        <dbReference type="EMBL" id="OGN29705.1"/>
    </source>
</evidence>
<dbReference type="InterPro" id="IPR013368">
    <property type="entry name" value="YecD_YerC"/>
</dbReference>